<comment type="subunit">
    <text evidence="9">Part of the signal recognition particle protein translocation system, which is composed of SRP and FtsY.</text>
</comment>
<name>A0A537M0J2_9BACT</name>
<evidence type="ECO:0000256" key="1">
    <source>
        <dbReference type="ARBA" id="ARBA00022475"/>
    </source>
</evidence>
<organism evidence="11 12">
    <name type="scientific">Candidatus Segetimicrobium genomatis</name>
    <dbReference type="NCBI Taxonomy" id="2569760"/>
    <lineage>
        <taxon>Bacteria</taxon>
        <taxon>Bacillati</taxon>
        <taxon>Candidatus Sysuimicrobiota</taxon>
        <taxon>Candidatus Sysuimicrobiia</taxon>
        <taxon>Candidatus Sysuimicrobiales</taxon>
        <taxon>Candidatus Segetimicrobiaceae</taxon>
        <taxon>Candidatus Segetimicrobium</taxon>
    </lineage>
</organism>
<dbReference type="SUPFAM" id="SSF47364">
    <property type="entry name" value="Domain of the SRP/SRP receptor G-proteins"/>
    <property type="match status" value="1"/>
</dbReference>
<dbReference type="EMBL" id="VBAM01000144">
    <property type="protein sequence ID" value="TMJ13801.1"/>
    <property type="molecule type" value="Genomic_DNA"/>
</dbReference>
<dbReference type="AlphaFoldDB" id="A0A537M0J2"/>
<keyword evidence="6 9" id="KW-0472">Membrane</keyword>
<dbReference type="GO" id="GO:0006614">
    <property type="term" value="P:SRP-dependent cotranslational protein targeting to membrane"/>
    <property type="evidence" value="ECO:0007669"/>
    <property type="project" value="InterPro"/>
</dbReference>
<evidence type="ECO:0000256" key="3">
    <source>
        <dbReference type="ARBA" id="ARBA00022741"/>
    </source>
</evidence>
<dbReference type="PANTHER" id="PTHR43134:SF1">
    <property type="entry name" value="SIGNAL RECOGNITION PARTICLE RECEPTOR SUBUNIT ALPHA"/>
    <property type="match status" value="1"/>
</dbReference>
<evidence type="ECO:0000256" key="4">
    <source>
        <dbReference type="ARBA" id="ARBA00022801"/>
    </source>
</evidence>
<keyword evidence="3 9" id="KW-0547">Nucleotide-binding</keyword>
<dbReference type="GO" id="GO:0005525">
    <property type="term" value="F:GTP binding"/>
    <property type="evidence" value="ECO:0007669"/>
    <property type="project" value="UniProtKB-UniRule"/>
</dbReference>
<dbReference type="SMART" id="SM00963">
    <property type="entry name" value="SRP54_N"/>
    <property type="match status" value="1"/>
</dbReference>
<dbReference type="Gene3D" id="1.20.120.140">
    <property type="entry name" value="Signal recognition particle SRP54, nucleotide-binding domain"/>
    <property type="match status" value="1"/>
</dbReference>
<comment type="similarity">
    <text evidence="9">Belongs to the GTP-binding SRP family. FtsY subfamily.</text>
</comment>
<feature type="binding site" evidence="9">
    <location>
        <begin position="193"/>
        <end position="197"/>
    </location>
    <ligand>
        <name>GTP</name>
        <dbReference type="ChEBI" id="CHEBI:37565"/>
    </ligand>
</feature>
<dbReference type="InterPro" id="IPR036225">
    <property type="entry name" value="SRP/SRP_N"/>
</dbReference>
<proteinExistence type="inferred from homology"/>
<dbReference type="GO" id="GO:0005886">
    <property type="term" value="C:plasma membrane"/>
    <property type="evidence" value="ECO:0007669"/>
    <property type="project" value="UniProtKB-SubCell"/>
</dbReference>
<keyword evidence="7 9" id="KW-0675">Receptor</keyword>
<comment type="caution">
    <text evidence="11">The sequence shown here is derived from an EMBL/GenBank/DDBJ whole genome shotgun (WGS) entry which is preliminary data.</text>
</comment>
<dbReference type="HAMAP" id="MF_00920">
    <property type="entry name" value="FtsY"/>
    <property type="match status" value="1"/>
</dbReference>
<dbReference type="GO" id="GO:0003924">
    <property type="term" value="F:GTPase activity"/>
    <property type="evidence" value="ECO:0007669"/>
    <property type="project" value="UniProtKB-UniRule"/>
</dbReference>
<keyword evidence="4 9" id="KW-0378">Hydrolase</keyword>
<dbReference type="InterPro" id="IPR013822">
    <property type="entry name" value="Signal_recog_particl_SRP54_hlx"/>
</dbReference>
<evidence type="ECO:0000256" key="8">
    <source>
        <dbReference type="ARBA" id="ARBA00048027"/>
    </source>
</evidence>
<evidence type="ECO:0000259" key="10">
    <source>
        <dbReference type="PROSITE" id="PS00300"/>
    </source>
</evidence>
<evidence type="ECO:0000256" key="7">
    <source>
        <dbReference type="ARBA" id="ARBA00023170"/>
    </source>
</evidence>
<evidence type="ECO:0000313" key="12">
    <source>
        <dbReference type="Proteomes" id="UP000320393"/>
    </source>
</evidence>
<dbReference type="EC" id="3.6.5.4" evidence="9"/>
<protein>
    <recommendedName>
        <fullName evidence="9">Signal recognition particle receptor FtsY</fullName>
        <shortName evidence="9">SRP receptor</shortName>
        <ecNumber evidence="9">3.6.5.4</ecNumber>
    </recommendedName>
</protein>
<gene>
    <name evidence="9 11" type="primary">ftsY</name>
    <name evidence="11" type="ORF">E6H02_04585</name>
</gene>
<feature type="domain" description="SRP54-type proteins GTP-binding" evidence="10">
    <location>
        <begin position="278"/>
        <end position="291"/>
    </location>
</feature>
<dbReference type="GO" id="GO:0005047">
    <property type="term" value="F:signal recognition particle binding"/>
    <property type="evidence" value="ECO:0007669"/>
    <property type="project" value="TreeGrafter"/>
</dbReference>
<dbReference type="Pfam" id="PF02881">
    <property type="entry name" value="SRP54_N"/>
    <property type="match status" value="1"/>
</dbReference>
<dbReference type="SUPFAM" id="SSF52540">
    <property type="entry name" value="P-loop containing nucleoside triphosphate hydrolases"/>
    <property type="match status" value="1"/>
</dbReference>
<comment type="function">
    <text evidence="9">Involved in targeting and insertion of nascent membrane proteins into the cytoplasmic membrane. Acts as a receptor for the complex formed by the signal recognition particle (SRP) and the ribosome-nascent chain (RNC).</text>
</comment>
<feature type="binding site" evidence="9">
    <location>
        <begin position="257"/>
        <end position="260"/>
    </location>
    <ligand>
        <name>GTP</name>
        <dbReference type="ChEBI" id="CHEBI:37565"/>
    </ligand>
</feature>
<dbReference type="NCBIfam" id="TIGR00064">
    <property type="entry name" value="ftsY"/>
    <property type="match status" value="1"/>
</dbReference>
<dbReference type="CDD" id="cd17874">
    <property type="entry name" value="FtsY"/>
    <property type="match status" value="1"/>
</dbReference>
<dbReference type="Gene3D" id="3.40.50.300">
    <property type="entry name" value="P-loop containing nucleotide triphosphate hydrolases"/>
    <property type="match status" value="1"/>
</dbReference>
<comment type="subcellular location">
    <subcellularLocation>
        <location evidence="9">Cell membrane</location>
        <topology evidence="9">Peripheral membrane protein</topology>
        <orientation evidence="9">Cytoplasmic side</orientation>
    </subcellularLocation>
    <subcellularLocation>
        <location evidence="9">Cytoplasm</location>
    </subcellularLocation>
</comment>
<evidence type="ECO:0000256" key="9">
    <source>
        <dbReference type="HAMAP-Rule" id="MF_00920"/>
    </source>
</evidence>
<dbReference type="InterPro" id="IPR003593">
    <property type="entry name" value="AAA+_ATPase"/>
</dbReference>
<dbReference type="GO" id="GO:0005737">
    <property type="term" value="C:cytoplasm"/>
    <property type="evidence" value="ECO:0007669"/>
    <property type="project" value="UniProtKB-SubCell"/>
</dbReference>
<evidence type="ECO:0000256" key="2">
    <source>
        <dbReference type="ARBA" id="ARBA00022490"/>
    </source>
</evidence>
<evidence type="ECO:0000313" key="11">
    <source>
        <dbReference type="EMBL" id="TMJ13801.1"/>
    </source>
</evidence>
<dbReference type="Pfam" id="PF00448">
    <property type="entry name" value="SRP54"/>
    <property type="match status" value="1"/>
</dbReference>
<dbReference type="InterPro" id="IPR004390">
    <property type="entry name" value="SR_rcpt_FtsY"/>
</dbReference>
<reference evidence="11 12" key="1">
    <citation type="journal article" date="2019" name="Nat. Microbiol.">
        <title>Mediterranean grassland soil C-N compound turnover is dependent on rainfall and depth, and is mediated by genomically divergent microorganisms.</title>
        <authorList>
            <person name="Diamond S."/>
            <person name="Andeer P.F."/>
            <person name="Li Z."/>
            <person name="Crits-Christoph A."/>
            <person name="Burstein D."/>
            <person name="Anantharaman K."/>
            <person name="Lane K.R."/>
            <person name="Thomas B.C."/>
            <person name="Pan C."/>
            <person name="Northen T.R."/>
            <person name="Banfield J.F."/>
        </authorList>
    </citation>
    <scope>NUCLEOTIDE SEQUENCE [LARGE SCALE GENOMIC DNA]</scope>
    <source>
        <strain evidence="11">NP_5</strain>
    </source>
</reference>
<dbReference type="InterPro" id="IPR000897">
    <property type="entry name" value="SRP54_GTPase_dom"/>
</dbReference>
<dbReference type="Proteomes" id="UP000320393">
    <property type="component" value="Unassembled WGS sequence"/>
</dbReference>
<accession>A0A537M0J2</accession>
<comment type="catalytic activity">
    <reaction evidence="8 9">
        <text>GTP + H2O = GDP + phosphate + H(+)</text>
        <dbReference type="Rhea" id="RHEA:19669"/>
        <dbReference type="ChEBI" id="CHEBI:15377"/>
        <dbReference type="ChEBI" id="CHEBI:15378"/>
        <dbReference type="ChEBI" id="CHEBI:37565"/>
        <dbReference type="ChEBI" id="CHEBI:43474"/>
        <dbReference type="ChEBI" id="CHEBI:58189"/>
        <dbReference type="EC" id="3.6.5.4"/>
    </reaction>
</comment>
<evidence type="ECO:0000256" key="6">
    <source>
        <dbReference type="ARBA" id="ARBA00023136"/>
    </source>
</evidence>
<feature type="binding site" evidence="9">
    <location>
        <begin position="111"/>
        <end position="118"/>
    </location>
    <ligand>
        <name>GTP</name>
        <dbReference type="ChEBI" id="CHEBI:37565"/>
    </ligand>
</feature>
<keyword evidence="1 9" id="KW-1003">Cell membrane</keyword>
<dbReference type="FunFam" id="3.40.50.300:FF:000053">
    <property type="entry name" value="Signal recognition particle receptor FtsY"/>
    <property type="match status" value="1"/>
</dbReference>
<dbReference type="InterPro" id="IPR042101">
    <property type="entry name" value="SRP54_N_sf"/>
</dbReference>
<dbReference type="SMART" id="SM00382">
    <property type="entry name" value="AAA"/>
    <property type="match status" value="1"/>
</dbReference>
<dbReference type="InterPro" id="IPR027417">
    <property type="entry name" value="P-loop_NTPase"/>
</dbReference>
<dbReference type="SMART" id="SM00962">
    <property type="entry name" value="SRP54"/>
    <property type="match status" value="1"/>
</dbReference>
<evidence type="ECO:0000256" key="5">
    <source>
        <dbReference type="ARBA" id="ARBA00023134"/>
    </source>
</evidence>
<keyword evidence="2 9" id="KW-0963">Cytoplasm</keyword>
<sequence length="309" mass="32222">MDSPAGPAGWLGGLRAGLARTRQALTARVDDLLGRGTGEQFYEDLEETLIQADLSVPTAAVVIARLRERARGGARTPEALRRALVEILTDALGRPAPLVVGPSPAVILVLGTNGSGKTTTIGKLAARLKGEGRKVLLVAADTFRAAAIEQLGVWAARAGVDLIHHQPGADPAAVAFDAAQAARARHVDVLIVDTAGRLHTKANLMEELKKVDRVLRRELPGAPVEALLVLDATTGQNGIAQARQFKAALPVTGIVLTKLDGTARGGVVVAIAEDLGLPVKLVGFGEGPDDLQPFDPRTFAEALFAADAK</sequence>
<keyword evidence="5 9" id="KW-0342">GTP-binding</keyword>
<dbReference type="PROSITE" id="PS00300">
    <property type="entry name" value="SRP54"/>
    <property type="match status" value="1"/>
</dbReference>
<dbReference type="PANTHER" id="PTHR43134">
    <property type="entry name" value="SIGNAL RECOGNITION PARTICLE RECEPTOR SUBUNIT ALPHA"/>
    <property type="match status" value="1"/>
</dbReference>